<dbReference type="SUPFAM" id="SSF56059">
    <property type="entry name" value="Glutathione synthetase ATP-binding domain-like"/>
    <property type="match status" value="1"/>
</dbReference>
<accession>A0A3Q9QWG7</accession>
<evidence type="ECO:0008006" key="3">
    <source>
        <dbReference type="Google" id="ProtNLM"/>
    </source>
</evidence>
<gene>
    <name evidence="1" type="ORF">CHR53_03585</name>
</gene>
<keyword evidence="2" id="KW-1185">Reference proteome</keyword>
<dbReference type="Proteomes" id="UP000282892">
    <property type="component" value="Chromosome"/>
</dbReference>
<dbReference type="OrthoDB" id="7869153at2"/>
<sequence length="358" mass="40540">MNDSYIGILVDGFVYRGIKHGYSTFERVSFYEQASKQYGVIPCFFRLRDVTLESNQVQALVKGANGRYKLTTIPIPSVIHNRSLFFHKQSKGKLLSLQDAGITVFNGWNRYGKMTVHEILMGNEELHSHLPETRRASLENLKEMMNRYNELIIKPNSSSLGAGIIMVERVDDGVWAVNHKQEKKLFTNELPLILLKKAANKHYLIQQRIPLAKYQGRPFDLRVSVQKNGSGEWQVSGIVCKVAKLGKYVTNVAKGGTCKSLRELISGCPKMDYDKVYTQIEAFSLKVVKELEGRFPSLADVGLDIGLTEDGFPMFIECNGRDLRITFGKASLMEEWKATHTTPISYARYLLDSKTAEE</sequence>
<dbReference type="Gene3D" id="3.30.470.20">
    <property type="entry name" value="ATP-grasp fold, B domain"/>
    <property type="match status" value="1"/>
</dbReference>
<dbReference type="InterPro" id="IPR026838">
    <property type="entry name" value="YheC/D"/>
</dbReference>
<reference evidence="1 2" key="1">
    <citation type="submission" date="2017-07" db="EMBL/GenBank/DDBJ databases">
        <title>The complete genome sequence of Bacillus mesonae strain H20-5, an efficient strain improving plant abiotic stress resistance.</title>
        <authorList>
            <person name="Kim S.Y."/>
            <person name="Song H."/>
            <person name="Sang M.K."/>
            <person name="Weon H.-Y."/>
            <person name="Song J."/>
        </authorList>
    </citation>
    <scope>NUCLEOTIDE SEQUENCE [LARGE SCALE GENOMIC DNA]</scope>
    <source>
        <strain evidence="1 2">H20-5</strain>
    </source>
</reference>
<dbReference type="AlphaFoldDB" id="A0A3Q9QWG7"/>
<protein>
    <recommendedName>
        <fullName evidence="3">ATP-grasp domain-containing protein</fullName>
    </recommendedName>
</protein>
<proteinExistence type="predicted"/>
<dbReference type="Pfam" id="PF14398">
    <property type="entry name" value="ATPgrasp_YheCD"/>
    <property type="match status" value="1"/>
</dbReference>
<dbReference type="RefSeq" id="WP_066391420.1">
    <property type="nucleotide sequence ID" value="NZ_CP022572.1"/>
</dbReference>
<name>A0A3Q9QWG7_9BACI</name>
<dbReference type="KEGG" id="nmk:CHR53_03585"/>
<dbReference type="STRING" id="1193713.GCA_001636315_03235"/>
<organism evidence="1 2">
    <name type="scientific">Neobacillus mesonae</name>
    <dbReference type="NCBI Taxonomy" id="1193713"/>
    <lineage>
        <taxon>Bacteria</taxon>
        <taxon>Bacillati</taxon>
        <taxon>Bacillota</taxon>
        <taxon>Bacilli</taxon>
        <taxon>Bacillales</taxon>
        <taxon>Bacillaceae</taxon>
        <taxon>Neobacillus</taxon>
    </lineage>
</organism>
<dbReference type="EMBL" id="CP022572">
    <property type="protein sequence ID" value="AZU60423.1"/>
    <property type="molecule type" value="Genomic_DNA"/>
</dbReference>
<evidence type="ECO:0000313" key="2">
    <source>
        <dbReference type="Proteomes" id="UP000282892"/>
    </source>
</evidence>
<evidence type="ECO:0000313" key="1">
    <source>
        <dbReference type="EMBL" id="AZU60423.1"/>
    </source>
</evidence>